<feature type="compositionally biased region" description="Polar residues" evidence="1">
    <location>
        <begin position="89"/>
        <end position="99"/>
    </location>
</feature>
<organism evidence="2 3">
    <name type="scientific">Nephila pilipes</name>
    <name type="common">Giant wood spider</name>
    <name type="synonym">Nephila maculata</name>
    <dbReference type="NCBI Taxonomy" id="299642"/>
    <lineage>
        <taxon>Eukaryota</taxon>
        <taxon>Metazoa</taxon>
        <taxon>Ecdysozoa</taxon>
        <taxon>Arthropoda</taxon>
        <taxon>Chelicerata</taxon>
        <taxon>Arachnida</taxon>
        <taxon>Araneae</taxon>
        <taxon>Araneomorphae</taxon>
        <taxon>Entelegynae</taxon>
        <taxon>Araneoidea</taxon>
        <taxon>Nephilidae</taxon>
        <taxon>Nephila</taxon>
    </lineage>
</organism>
<feature type="region of interest" description="Disordered" evidence="1">
    <location>
        <begin position="1"/>
        <end position="31"/>
    </location>
</feature>
<dbReference type="AlphaFoldDB" id="A0A8X6TWN3"/>
<gene>
    <name evidence="2" type="ORF">NPIL_636021</name>
</gene>
<evidence type="ECO:0000256" key="1">
    <source>
        <dbReference type="SAM" id="MobiDB-lite"/>
    </source>
</evidence>
<accession>A0A8X6TWN3</accession>
<keyword evidence="3" id="KW-1185">Reference proteome</keyword>
<feature type="compositionally biased region" description="Basic and acidic residues" evidence="1">
    <location>
        <begin position="61"/>
        <end position="84"/>
    </location>
</feature>
<feature type="region of interest" description="Disordered" evidence="1">
    <location>
        <begin position="44"/>
        <end position="99"/>
    </location>
</feature>
<protein>
    <submittedName>
        <fullName evidence="2">Uncharacterized protein</fullName>
    </submittedName>
</protein>
<dbReference type="Proteomes" id="UP000887013">
    <property type="component" value="Unassembled WGS sequence"/>
</dbReference>
<name>A0A8X6TWN3_NEPPI</name>
<sequence length="99" mass="11768">MIYKIGFTKDQDKPKNGDYKRSHNLQDRRSQVEVSVRLKVHQIKMGANRSLHHRTPPQHNQEQEKEIRLRRAEQMTGPDMERIQRAQVRGSSQRSRPLN</sequence>
<dbReference type="EMBL" id="BMAW01066347">
    <property type="protein sequence ID" value="GFT54662.1"/>
    <property type="molecule type" value="Genomic_DNA"/>
</dbReference>
<evidence type="ECO:0000313" key="2">
    <source>
        <dbReference type="EMBL" id="GFT54662.1"/>
    </source>
</evidence>
<evidence type="ECO:0000313" key="3">
    <source>
        <dbReference type="Proteomes" id="UP000887013"/>
    </source>
</evidence>
<proteinExistence type="predicted"/>
<reference evidence="2" key="1">
    <citation type="submission" date="2020-08" db="EMBL/GenBank/DDBJ databases">
        <title>Multicomponent nature underlies the extraordinary mechanical properties of spider dragline silk.</title>
        <authorList>
            <person name="Kono N."/>
            <person name="Nakamura H."/>
            <person name="Mori M."/>
            <person name="Yoshida Y."/>
            <person name="Ohtoshi R."/>
            <person name="Malay A.D."/>
            <person name="Moran D.A.P."/>
            <person name="Tomita M."/>
            <person name="Numata K."/>
            <person name="Arakawa K."/>
        </authorList>
    </citation>
    <scope>NUCLEOTIDE SEQUENCE</scope>
</reference>
<feature type="compositionally biased region" description="Basic and acidic residues" evidence="1">
    <location>
        <begin position="7"/>
        <end position="31"/>
    </location>
</feature>
<comment type="caution">
    <text evidence="2">The sequence shown here is derived from an EMBL/GenBank/DDBJ whole genome shotgun (WGS) entry which is preliminary data.</text>
</comment>